<evidence type="ECO:0000256" key="1">
    <source>
        <dbReference type="SAM" id="SignalP"/>
    </source>
</evidence>
<evidence type="ECO:0000313" key="3">
    <source>
        <dbReference type="Proteomes" id="UP001355207"/>
    </source>
</evidence>
<dbReference type="GeneID" id="91093419"/>
<organism evidence="2 3">
    <name type="scientific">Kwoniella dendrophila CBS 6074</name>
    <dbReference type="NCBI Taxonomy" id="1295534"/>
    <lineage>
        <taxon>Eukaryota</taxon>
        <taxon>Fungi</taxon>
        <taxon>Dikarya</taxon>
        <taxon>Basidiomycota</taxon>
        <taxon>Agaricomycotina</taxon>
        <taxon>Tremellomycetes</taxon>
        <taxon>Tremellales</taxon>
        <taxon>Cryptococcaceae</taxon>
        <taxon>Kwoniella</taxon>
    </lineage>
</organism>
<protein>
    <recommendedName>
        <fullName evidence="4">Phosphatidylglycerol/phosphatidylinositol transfer protein</fullName>
    </recommendedName>
</protein>
<keyword evidence="1" id="KW-0732">Signal</keyword>
<feature type="signal peptide" evidence="1">
    <location>
        <begin position="1"/>
        <end position="24"/>
    </location>
</feature>
<evidence type="ECO:0008006" key="4">
    <source>
        <dbReference type="Google" id="ProtNLM"/>
    </source>
</evidence>
<sequence>MVYYITTLFTLLATLTLSLDNVAGTYIPSQAETSTTLKTDNHNITSRATDIGHVKVIFPPETYSTCNDDGFSGGLRDFTLVNENKGDQAKIEFFWYGPKTTEQKLVNGIDGFTLNRPWTQICEVSAIKGFEETIEYTLRLDKTGLEGPKNHPYVHIKCEEYGCFDHLGCSNMPVIDSNLISE</sequence>
<dbReference type="Proteomes" id="UP001355207">
    <property type="component" value="Chromosome 3"/>
</dbReference>
<dbReference type="RefSeq" id="XP_066074613.1">
    <property type="nucleotide sequence ID" value="XM_066218516.1"/>
</dbReference>
<feature type="chain" id="PRO_5043948989" description="Phosphatidylglycerol/phosphatidylinositol transfer protein" evidence="1">
    <location>
        <begin position="25"/>
        <end position="182"/>
    </location>
</feature>
<reference evidence="2 3" key="1">
    <citation type="submission" date="2024-01" db="EMBL/GenBank/DDBJ databases">
        <title>Comparative genomics of Cryptococcus and Kwoniella reveals pathogenesis evolution and contrasting modes of karyotype evolution via chromosome fusion or intercentromeric recombination.</title>
        <authorList>
            <person name="Coelho M.A."/>
            <person name="David-Palma M."/>
            <person name="Shea T."/>
            <person name="Bowers K."/>
            <person name="McGinley-Smith S."/>
            <person name="Mohammad A.W."/>
            <person name="Gnirke A."/>
            <person name="Yurkov A.M."/>
            <person name="Nowrousian M."/>
            <person name="Sun S."/>
            <person name="Cuomo C.A."/>
            <person name="Heitman J."/>
        </authorList>
    </citation>
    <scope>NUCLEOTIDE SEQUENCE [LARGE SCALE GENOMIC DNA]</scope>
    <source>
        <strain evidence="2 3">CBS 6074</strain>
    </source>
</reference>
<gene>
    <name evidence="2" type="ORF">L201_002747</name>
</gene>
<dbReference type="EMBL" id="CP144100">
    <property type="protein sequence ID" value="WWC87850.1"/>
    <property type="molecule type" value="Genomic_DNA"/>
</dbReference>
<proteinExistence type="predicted"/>
<evidence type="ECO:0000313" key="2">
    <source>
        <dbReference type="EMBL" id="WWC87850.1"/>
    </source>
</evidence>
<dbReference type="AlphaFoldDB" id="A0AAX4JR07"/>
<keyword evidence="3" id="KW-1185">Reference proteome</keyword>
<accession>A0AAX4JR07</accession>
<name>A0AAX4JR07_9TREE</name>